<evidence type="ECO:0000256" key="1">
    <source>
        <dbReference type="ARBA" id="ARBA00004563"/>
    </source>
</evidence>
<keyword evidence="13" id="KW-1185">Reference proteome</keyword>
<dbReference type="Gene3D" id="2.30.29.130">
    <property type="match status" value="1"/>
</dbReference>
<dbReference type="GeneID" id="37616332"/>
<evidence type="ECO:0000259" key="10">
    <source>
        <dbReference type="Pfam" id="PF00974"/>
    </source>
</evidence>
<dbReference type="Pfam" id="PF24833">
    <property type="entry name" value="Rhabdo_glycop_CD"/>
    <property type="match status" value="1"/>
</dbReference>
<evidence type="ECO:0000256" key="4">
    <source>
        <dbReference type="ARBA" id="ARBA00022844"/>
    </source>
</evidence>
<keyword evidence="4" id="KW-0946">Virion</keyword>
<dbReference type="OrthoDB" id="21147at10239"/>
<comment type="subcellular location">
    <subcellularLocation>
        <location evidence="1">Virion membrane</location>
        <topology evidence="1">Single-pass type I membrane protein</topology>
    </subcellularLocation>
</comment>
<keyword evidence="7 9" id="KW-0472">Membrane</keyword>
<accession>A0A1L3KMX1</accession>
<evidence type="ECO:0000256" key="6">
    <source>
        <dbReference type="ARBA" id="ARBA00022989"/>
    </source>
</evidence>
<feature type="domain" description="Spike glycoprotein G central" evidence="11">
    <location>
        <begin position="271"/>
        <end position="367"/>
    </location>
</feature>
<reference evidence="12 13" key="1">
    <citation type="journal article" date="2016" name="Nature">
        <title>Redefining the invertebrate RNA virosphere.</title>
        <authorList>
            <person name="Shi M."/>
            <person name="Lin X.D."/>
            <person name="Tian J.H."/>
            <person name="Chen L.J."/>
            <person name="Chen X."/>
            <person name="Li C.X."/>
            <person name="Qin X.C."/>
            <person name="Li J."/>
            <person name="Cao J.P."/>
            <person name="Eden J.S."/>
            <person name="Buchmann J."/>
            <person name="Wang W."/>
            <person name="Xu J."/>
            <person name="Holmes E.C."/>
            <person name="Zhang Y.Z."/>
        </authorList>
    </citation>
    <scope>NUCLEOTIDE SEQUENCE [LARGE SCALE GENOMIC DNA]</scope>
    <source>
        <strain evidence="12 13">SCM45623</strain>
    </source>
</reference>
<evidence type="ECO:0000256" key="5">
    <source>
        <dbReference type="ARBA" id="ARBA00022879"/>
    </source>
</evidence>
<keyword evidence="8" id="KW-0325">Glycoprotein</keyword>
<proteinExistence type="predicted"/>
<dbReference type="KEGG" id="vg:37616332"/>
<dbReference type="GO" id="GO:0019031">
    <property type="term" value="C:viral envelope"/>
    <property type="evidence" value="ECO:0007669"/>
    <property type="project" value="UniProtKB-KW"/>
</dbReference>
<evidence type="ECO:0000256" key="7">
    <source>
        <dbReference type="ARBA" id="ARBA00023136"/>
    </source>
</evidence>
<dbReference type="RefSeq" id="YP_009505496.1">
    <property type="nucleotide sequence ID" value="NC_038280.1"/>
</dbReference>
<keyword evidence="5" id="KW-0261">Viral envelope protein</keyword>
<evidence type="ECO:0000256" key="3">
    <source>
        <dbReference type="ARBA" id="ARBA00022729"/>
    </source>
</evidence>
<name>A0A1L3KMX1_9RHAB</name>
<sequence length="545" mass="61422">MLRGYIVALLPFVVAGVFLPEFDKNSLRPAVIHTLTCPAFIPERPNFNYDQRNNQDVTLFKPKPDFQKVVDGVVCTKIELTTQSEDFLLSSCRIVRSQRELPLSQSECDLAIAKYQRGDFLDTNYPVPDCSGYSKHIQEKVFVTVKYHSVKFDPYTMMFLDSIFSEGKTPFAYSTTAHESTLWKMTGSKPPCSEFEEIQGELMFSVNSTFSRGQDIHLWALGIQEQTFENACKVNFCGLPGTLFPNGEWFNLRDDPKSGNTSTVTERLDPCVGDIEVKTESADQELQNMFTNSYQTSMRLWCLDTLEDLNSGIPIPHYRLSFLIPNAVGLGPVYKIINQTLFTTIGHYKSVTLNKLTQLNVIGTIGNGSDFVISPDQLTPTGHDNTFDWVNGLMYSNGKWSVPIVDVLRNNIHHLLSRPLNLSTIRHTMANSVLPSISMNSDEILTIHQSNDKSSRGNWITSYIHNMHTTATLIIQIITGLFILIVVGVVIRVIVWSRVFKLCKRQSSGKSKHSQNENRIIRYIGEPLGSHSAADLETSGRVVWN</sequence>
<dbReference type="InterPro" id="IPR001903">
    <property type="entry name" value="Rhabdo_glycop_FD"/>
</dbReference>
<dbReference type="EMBL" id="KX884434">
    <property type="protein sequence ID" value="APG78761.1"/>
    <property type="molecule type" value="Viral_cRNA"/>
</dbReference>
<evidence type="ECO:0000313" key="12">
    <source>
        <dbReference type="EMBL" id="APG78761.1"/>
    </source>
</evidence>
<evidence type="ECO:0000256" key="8">
    <source>
        <dbReference type="ARBA" id="ARBA00023180"/>
    </source>
</evidence>
<dbReference type="SUPFAM" id="SSF161008">
    <property type="entry name" value="Viral glycoprotein ectodomain-like"/>
    <property type="match status" value="1"/>
</dbReference>
<dbReference type="GO" id="GO:0055036">
    <property type="term" value="C:virion membrane"/>
    <property type="evidence" value="ECO:0007669"/>
    <property type="project" value="UniProtKB-SubCell"/>
</dbReference>
<protein>
    <submittedName>
        <fullName evidence="12">Glycoprotein</fullName>
    </submittedName>
</protein>
<evidence type="ECO:0000313" key="13">
    <source>
        <dbReference type="Proteomes" id="UP000232541"/>
    </source>
</evidence>
<evidence type="ECO:0000256" key="9">
    <source>
        <dbReference type="SAM" id="Phobius"/>
    </source>
</evidence>
<feature type="transmembrane region" description="Helical" evidence="9">
    <location>
        <begin position="473"/>
        <end position="495"/>
    </location>
</feature>
<dbReference type="Pfam" id="PF00974">
    <property type="entry name" value="Rhabdo_glycop_FD"/>
    <property type="match status" value="1"/>
</dbReference>
<dbReference type="Proteomes" id="UP000232541">
    <property type="component" value="Segment"/>
</dbReference>
<dbReference type="InterPro" id="IPR055447">
    <property type="entry name" value="Rhabdo_glycop_CD"/>
</dbReference>
<evidence type="ECO:0000256" key="2">
    <source>
        <dbReference type="ARBA" id="ARBA00022692"/>
    </source>
</evidence>
<organism evidence="12 13">
    <name type="scientific">Drosophila immigrans sigmavirus</name>
    <dbReference type="NCBI Taxonomy" id="1002360"/>
    <lineage>
        <taxon>Viruses</taxon>
        <taxon>Riboviria</taxon>
        <taxon>Orthornavirae</taxon>
        <taxon>Negarnaviricota</taxon>
        <taxon>Haploviricotina</taxon>
        <taxon>Monjiviricetes</taxon>
        <taxon>Mononegavirales</taxon>
        <taxon>Rhabdoviridae</taxon>
        <taxon>Alpharhabdovirinae</taxon>
        <taxon>Sigmavirus</taxon>
        <taxon>Sigmavirus immigrans</taxon>
    </lineage>
</organism>
<keyword evidence="3" id="KW-0732">Signal</keyword>
<keyword evidence="6 9" id="KW-1133">Transmembrane helix</keyword>
<feature type="domain" description="Spike glycoprotein fusion" evidence="10">
    <location>
        <begin position="70"/>
        <end position="168"/>
    </location>
</feature>
<evidence type="ECO:0000259" key="11">
    <source>
        <dbReference type="Pfam" id="PF24833"/>
    </source>
</evidence>
<keyword evidence="2 9" id="KW-0812">Transmembrane</keyword>